<dbReference type="SUPFAM" id="SSF53335">
    <property type="entry name" value="S-adenosyl-L-methionine-dependent methyltransferases"/>
    <property type="match status" value="2"/>
</dbReference>
<dbReference type="PANTHER" id="PTHR10108:SF1150">
    <property type="entry name" value="METHYLTRANSFERASE"/>
    <property type="match status" value="1"/>
</dbReference>
<evidence type="ECO:0000313" key="10">
    <source>
        <dbReference type="Proteomes" id="UP001603857"/>
    </source>
</evidence>
<keyword evidence="6" id="KW-0325">Glycoprotein</keyword>
<dbReference type="GO" id="GO:0016020">
    <property type="term" value="C:membrane"/>
    <property type="evidence" value="ECO:0007669"/>
    <property type="project" value="UniProtKB-SubCell"/>
</dbReference>
<keyword evidence="8" id="KW-0732">Signal</keyword>
<evidence type="ECO:0000256" key="7">
    <source>
        <dbReference type="ARBA" id="ARBA00037847"/>
    </source>
</evidence>
<keyword evidence="5" id="KW-0735">Signal-anchor</keyword>
<protein>
    <recommendedName>
        <fullName evidence="11">Methyltransferase</fullName>
    </recommendedName>
</protein>
<evidence type="ECO:0000256" key="5">
    <source>
        <dbReference type="ARBA" id="ARBA00022968"/>
    </source>
</evidence>
<name>A0ABD1LLW5_9FABA</name>
<sequence length="794" mass="90086">MANTDSKFRMSKANLYALILLLCIASYFLAAYRQEPPLPCSASVAKVSATEPSRRFPRCAANFTEYTPCEDPQRSVRYKRSRMIYRERHCPREPLKCRVPPPYGYRNPFPWPASRDRAWFANVPHRELTVEKAVQNWIRSDGDRFLFPGGGTTFPNGADAYIDDIGKLINLKDGSVRTALDTGCGLVEEGHVIHVTFHHEHIGALKEVVAGRLQWRRRTHFRAVADVLQVEAEDAVTVVASWGAYLLSREILTMSFAPRDTHEAQVQFALERGVPAFIGILATKRLPFPSRAFDISHCSRCLIPWAQYDGIFLNEVDRVLRPGGYWILSGPPINWKKYWNGWQRKKEDLQEEQTQIENVAKSLCWNKLVEKDDIAIWQKPKNHLDCKPTQHHRSFCSAKHHPDKAWYTDMQTCLNPLPQVSSIEETAGGVVDNWPKRLTSIPPRIYKQGTIEGVTAETYSQNYEMWKKRILYYKTVNNQLGTERYRNLLDMNAYLGGFAAALIQDSVWVMNVVPVQAKVNTLGAIYERGLIGMYHDWCEAMSTYPRTYDLIHADSVFSLYSNRSNCDTYCTSSSQMTTWNAGRGRGRLIGHAMESVKPRVSQEGVRNWPPHLAAQTARSPLAGHAAGPARLMLAHMSLAGPAACPMRGDWPVWAARCSGNILRHRGRHAQFELRDVAANYAFPPATLSVSHSPLHDQSIFHVPFPYSTLSLDCQMYNGCELEDILLEMDRILRPEGCVIIRDDVDILVKVKGIVDGLEWDSIIVDHEDGPLVREKLLFAVKKYWTAPAASDKTE</sequence>
<dbReference type="InterPro" id="IPR004159">
    <property type="entry name" value="Put_SAM_MeTrfase"/>
</dbReference>
<comment type="similarity">
    <text evidence="2">Belongs to the methyltransferase superfamily.</text>
</comment>
<gene>
    <name evidence="9" type="ORF">Fmac_023562</name>
</gene>
<keyword evidence="4" id="KW-0808">Transferase</keyword>
<accession>A0ABD1LLW5</accession>
<comment type="caution">
    <text evidence="9">The sequence shown here is derived from an EMBL/GenBank/DDBJ whole genome shotgun (WGS) entry which is preliminary data.</text>
</comment>
<evidence type="ECO:0000256" key="2">
    <source>
        <dbReference type="ARBA" id="ARBA00008361"/>
    </source>
</evidence>
<dbReference type="GO" id="GO:0008168">
    <property type="term" value="F:methyltransferase activity"/>
    <property type="evidence" value="ECO:0007669"/>
    <property type="project" value="UniProtKB-KW"/>
</dbReference>
<evidence type="ECO:0000256" key="4">
    <source>
        <dbReference type="ARBA" id="ARBA00022679"/>
    </source>
</evidence>
<dbReference type="GO" id="GO:0012505">
    <property type="term" value="C:endomembrane system"/>
    <property type="evidence" value="ECO:0007669"/>
    <property type="project" value="UniProtKB-SubCell"/>
</dbReference>
<organism evidence="9 10">
    <name type="scientific">Flemingia macrophylla</name>
    <dbReference type="NCBI Taxonomy" id="520843"/>
    <lineage>
        <taxon>Eukaryota</taxon>
        <taxon>Viridiplantae</taxon>
        <taxon>Streptophyta</taxon>
        <taxon>Embryophyta</taxon>
        <taxon>Tracheophyta</taxon>
        <taxon>Spermatophyta</taxon>
        <taxon>Magnoliopsida</taxon>
        <taxon>eudicotyledons</taxon>
        <taxon>Gunneridae</taxon>
        <taxon>Pentapetalae</taxon>
        <taxon>rosids</taxon>
        <taxon>fabids</taxon>
        <taxon>Fabales</taxon>
        <taxon>Fabaceae</taxon>
        <taxon>Papilionoideae</taxon>
        <taxon>50 kb inversion clade</taxon>
        <taxon>NPAAA clade</taxon>
        <taxon>indigoferoid/millettioid clade</taxon>
        <taxon>Phaseoleae</taxon>
        <taxon>Flemingia</taxon>
    </lineage>
</organism>
<dbReference type="EMBL" id="JBGMDY010000008">
    <property type="protein sequence ID" value="KAL2324504.1"/>
    <property type="molecule type" value="Genomic_DNA"/>
</dbReference>
<evidence type="ECO:0000313" key="9">
    <source>
        <dbReference type="EMBL" id="KAL2324504.1"/>
    </source>
</evidence>
<comment type="subcellular location">
    <subcellularLocation>
        <location evidence="7">Endomembrane system</location>
        <topology evidence="7">Single-pass membrane protein</topology>
    </subcellularLocation>
    <subcellularLocation>
        <location evidence="1">Membrane</location>
        <topology evidence="1">Single-pass type II membrane protein</topology>
    </subcellularLocation>
</comment>
<proteinExistence type="inferred from homology"/>
<keyword evidence="10" id="KW-1185">Reference proteome</keyword>
<dbReference type="Proteomes" id="UP001603857">
    <property type="component" value="Unassembled WGS sequence"/>
</dbReference>
<evidence type="ECO:0000256" key="3">
    <source>
        <dbReference type="ARBA" id="ARBA00022603"/>
    </source>
</evidence>
<evidence type="ECO:0000256" key="6">
    <source>
        <dbReference type="ARBA" id="ARBA00023180"/>
    </source>
</evidence>
<dbReference type="GO" id="GO:0032259">
    <property type="term" value="P:methylation"/>
    <property type="evidence" value="ECO:0007669"/>
    <property type="project" value="UniProtKB-KW"/>
</dbReference>
<keyword evidence="5" id="KW-0812">Transmembrane</keyword>
<evidence type="ECO:0000256" key="1">
    <source>
        <dbReference type="ARBA" id="ARBA00004606"/>
    </source>
</evidence>
<feature type="signal peptide" evidence="8">
    <location>
        <begin position="1"/>
        <end position="30"/>
    </location>
</feature>
<dbReference type="InterPro" id="IPR029063">
    <property type="entry name" value="SAM-dependent_MTases_sf"/>
</dbReference>
<dbReference type="PANTHER" id="PTHR10108">
    <property type="entry name" value="SAM-DEPENDENT METHYLTRANSFERASE"/>
    <property type="match status" value="1"/>
</dbReference>
<keyword evidence="3" id="KW-0489">Methyltransferase</keyword>
<dbReference type="Gene3D" id="3.40.50.150">
    <property type="entry name" value="Vaccinia Virus protein VP39"/>
    <property type="match status" value="1"/>
</dbReference>
<evidence type="ECO:0000256" key="8">
    <source>
        <dbReference type="SAM" id="SignalP"/>
    </source>
</evidence>
<dbReference type="Pfam" id="PF03141">
    <property type="entry name" value="Methyltransf_29"/>
    <property type="match status" value="3"/>
</dbReference>
<dbReference type="AlphaFoldDB" id="A0ABD1LLW5"/>
<feature type="chain" id="PRO_5044871766" description="Methyltransferase" evidence="8">
    <location>
        <begin position="31"/>
        <end position="794"/>
    </location>
</feature>
<evidence type="ECO:0008006" key="11">
    <source>
        <dbReference type="Google" id="ProtNLM"/>
    </source>
</evidence>
<reference evidence="9 10" key="1">
    <citation type="submission" date="2024-08" db="EMBL/GenBank/DDBJ databases">
        <title>Insights into the chromosomal genome structure of Flemingia macrophylla.</title>
        <authorList>
            <person name="Ding Y."/>
            <person name="Zhao Y."/>
            <person name="Bi W."/>
            <person name="Wu M."/>
            <person name="Zhao G."/>
            <person name="Gong Y."/>
            <person name="Li W."/>
            <person name="Zhang P."/>
        </authorList>
    </citation>
    <scope>NUCLEOTIDE SEQUENCE [LARGE SCALE GENOMIC DNA]</scope>
    <source>
        <strain evidence="9">DYQJB</strain>
        <tissue evidence="9">Leaf</tissue>
    </source>
</reference>